<organism evidence="2 3">
    <name type="scientific">Ensete ventricosum</name>
    <name type="common">Abyssinian banana</name>
    <name type="synonym">Musa ensete</name>
    <dbReference type="NCBI Taxonomy" id="4639"/>
    <lineage>
        <taxon>Eukaryota</taxon>
        <taxon>Viridiplantae</taxon>
        <taxon>Streptophyta</taxon>
        <taxon>Embryophyta</taxon>
        <taxon>Tracheophyta</taxon>
        <taxon>Spermatophyta</taxon>
        <taxon>Magnoliopsida</taxon>
        <taxon>Liliopsida</taxon>
        <taxon>Zingiberales</taxon>
        <taxon>Musaceae</taxon>
        <taxon>Ensete</taxon>
    </lineage>
</organism>
<protein>
    <submittedName>
        <fullName evidence="2">Uncharacterized protein</fullName>
    </submittedName>
</protein>
<sequence>MLRMVIQCRDFVVTWHMGVGFPYKYLPRPAWVLVFCISFFGLLLYALILGHRPWVPCLFAPRSLPKYVEMSSRSSSPLFSVSSSSFVQSVKGPSSAVEVVDPRHPIVDCHSSSPGVEVLSLSSRGATPMDYKVLKALMVMQSYYNSDSTIMVRRLAEVRNRFYFPKEFELHVPLPGQCPYDVSSDGFRLQ</sequence>
<keyword evidence="1" id="KW-0472">Membrane</keyword>
<name>A0A427A4I9_ENSVE</name>
<comment type="caution">
    <text evidence="2">The sequence shown here is derived from an EMBL/GenBank/DDBJ whole genome shotgun (WGS) entry which is preliminary data.</text>
</comment>
<dbReference type="AlphaFoldDB" id="A0A427A4I9"/>
<keyword evidence="1" id="KW-0812">Transmembrane</keyword>
<reference evidence="2 3" key="1">
    <citation type="journal article" date="2014" name="Agronomy (Basel)">
        <title>A Draft Genome Sequence for Ensete ventricosum, the Drought-Tolerant Tree Against Hunger.</title>
        <authorList>
            <person name="Harrison J."/>
            <person name="Moore K.A."/>
            <person name="Paszkiewicz K."/>
            <person name="Jones T."/>
            <person name="Grant M."/>
            <person name="Ambacheew D."/>
            <person name="Muzemil S."/>
            <person name="Studholme D.J."/>
        </authorList>
    </citation>
    <scope>NUCLEOTIDE SEQUENCE [LARGE SCALE GENOMIC DNA]</scope>
</reference>
<keyword evidence="1" id="KW-1133">Transmembrane helix</keyword>
<gene>
    <name evidence="2" type="ORF">B296_00027730</name>
</gene>
<evidence type="ECO:0000313" key="3">
    <source>
        <dbReference type="Proteomes" id="UP000287651"/>
    </source>
</evidence>
<dbReference type="Proteomes" id="UP000287651">
    <property type="component" value="Unassembled WGS sequence"/>
</dbReference>
<evidence type="ECO:0000313" key="2">
    <source>
        <dbReference type="EMBL" id="RRT71103.1"/>
    </source>
</evidence>
<dbReference type="EMBL" id="AMZH03003804">
    <property type="protein sequence ID" value="RRT71103.1"/>
    <property type="molecule type" value="Genomic_DNA"/>
</dbReference>
<feature type="transmembrane region" description="Helical" evidence="1">
    <location>
        <begin position="30"/>
        <end position="49"/>
    </location>
</feature>
<proteinExistence type="predicted"/>
<evidence type="ECO:0000256" key="1">
    <source>
        <dbReference type="SAM" id="Phobius"/>
    </source>
</evidence>
<accession>A0A427A4I9</accession>